<evidence type="ECO:0000256" key="5">
    <source>
        <dbReference type="ARBA" id="ARBA00022989"/>
    </source>
</evidence>
<feature type="compositionally biased region" description="Low complexity" evidence="7">
    <location>
        <begin position="13"/>
        <end position="22"/>
    </location>
</feature>
<organism evidence="9 10">
    <name type="scientific">Rhodoplanes azumiensis</name>
    <dbReference type="NCBI Taxonomy" id="1897628"/>
    <lineage>
        <taxon>Bacteria</taxon>
        <taxon>Pseudomonadati</taxon>
        <taxon>Pseudomonadota</taxon>
        <taxon>Alphaproteobacteria</taxon>
        <taxon>Hyphomicrobiales</taxon>
        <taxon>Nitrobacteraceae</taxon>
        <taxon>Rhodoplanes</taxon>
    </lineage>
</organism>
<accession>A0ABW5AQ90</accession>
<dbReference type="PANTHER" id="PTHR30106:SF2">
    <property type="entry name" value="UPF0324 INNER MEMBRANE PROTEIN YEIH"/>
    <property type="match status" value="1"/>
</dbReference>
<keyword evidence="3" id="KW-1003">Cell membrane</keyword>
<dbReference type="Pfam" id="PF03601">
    <property type="entry name" value="Cons_hypoth698"/>
    <property type="match status" value="1"/>
</dbReference>
<keyword evidence="5 8" id="KW-1133">Transmembrane helix</keyword>
<evidence type="ECO:0000256" key="7">
    <source>
        <dbReference type="SAM" id="MobiDB-lite"/>
    </source>
</evidence>
<feature type="transmembrane region" description="Helical" evidence="8">
    <location>
        <begin position="59"/>
        <end position="76"/>
    </location>
</feature>
<feature type="transmembrane region" description="Helical" evidence="8">
    <location>
        <begin position="341"/>
        <end position="365"/>
    </location>
</feature>
<evidence type="ECO:0000256" key="4">
    <source>
        <dbReference type="ARBA" id="ARBA00022692"/>
    </source>
</evidence>
<feature type="transmembrane region" description="Helical" evidence="8">
    <location>
        <begin position="183"/>
        <end position="208"/>
    </location>
</feature>
<feature type="transmembrane region" description="Helical" evidence="8">
    <location>
        <begin position="120"/>
        <end position="139"/>
    </location>
</feature>
<evidence type="ECO:0000313" key="9">
    <source>
        <dbReference type="EMBL" id="MFD2184331.1"/>
    </source>
</evidence>
<dbReference type="Proteomes" id="UP001597314">
    <property type="component" value="Unassembled WGS sequence"/>
</dbReference>
<dbReference type="PANTHER" id="PTHR30106">
    <property type="entry name" value="INNER MEMBRANE PROTEIN YEIH-RELATED"/>
    <property type="match status" value="1"/>
</dbReference>
<evidence type="ECO:0000313" key="10">
    <source>
        <dbReference type="Proteomes" id="UP001597314"/>
    </source>
</evidence>
<feature type="transmembrane region" description="Helical" evidence="8">
    <location>
        <begin position="247"/>
        <end position="265"/>
    </location>
</feature>
<evidence type="ECO:0000256" key="1">
    <source>
        <dbReference type="ARBA" id="ARBA00004651"/>
    </source>
</evidence>
<dbReference type="EMBL" id="JBHUIW010000026">
    <property type="protein sequence ID" value="MFD2184331.1"/>
    <property type="molecule type" value="Genomic_DNA"/>
</dbReference>
<comment type="caution">
    <text evidence="9">The sequence shown here is derived from an EMBL/GenBank/DDBJ whole genome shotgun (WGS) entry which is preliminary data.</text>
</comment>
<evidence type="ECO:0000256" key="3">
    <source>
        <dbReference type="ARBA" id="ARBA00022475"/>
    </source>
</evidence>
<reference evidence="10" key="1">
    <citation type="journal article" date="2019" name="Int. J. Syst. Evol. Microbiol.">
        <title>The Global Catalogue of Microorganisms (GCM) 10K type strain sequencing project: providing services to taxonomists for standard genome sequencing and annotation.</title>
        <authorList>
            <consortium name="The Broad Institute Genomics Platform"/>
            <consortium name="The Broad Institute Genome Sequencing Center for Infectious Disease"/>
            <person name="Wu L."/>
            <person name="Ma J."/>
        </authorList>
    </citation>
    <scope>NUCLEOTIDE SEQUENCE [LARGE SCALE GENOMIC DNA]</scope>
    <source>
        <strain evidence="10">CGMCC 1.6774</strain>
    </source>
</reference>
<feature type="transmembrane region" description="Helical" evidence="8">
    <location>
        <begin position="96"/>
        <end position="114"/>
    </location>
</feature>
<proteinExistence type="inferred from homology"/>
<feature type="transmembrane region" description="Helical" evidence="8">
    <location>
        <begin position="277"/>
        <end position="298"/>
    </location>
</feature>
<evidence type="ECO:0000256" key="8">
    <source>
        <dbReference type="SAM" id="Phobius"/>
    </source>
</evidence>
<sequence>MSSADRSDAVKGAPSAEPARAATAPAHPAAAVLRRYAPGLVLAAAVALAALAAEPLVGRVLPIPAMVIALLVGVAFNRVAARPLFEPGLTYSVKKLLRIAIALLGTRIALGDIVALGVPVALLIVAAMAATIASGVWLARLLGLDRRYGALAGASTAVCGASAALATATVVPNYPSKAADVAFTVIAANAFSTLVMILYPPLCALLGLDAQATGIMLGGTVHDMAQVVGAGYAVSEPVGNTAVIVKLFRIFLLLPVVLIVGWWLLPRDGAQVHAKVPVPVFALVFLALCLVNSVVPAVPGAAALYAPVKTAFHVASTAGLLLAISALGLQTSPAAILRIGWRHVAVFVGATLVILAVVTGGLLALH</sequence>
<evidence type="ECO:0000256" key="6">
    <source>
        <dbReference type="ARBA" id="ARBA00023136"/>
    </source>
</evidence>
<keyword evidence="4 8" id="KW-0812">Transmembrane</keyword>
<comment type="subcellular location">
    <subcellularLocation>
        <location evidence="1">Cell membrane</location>
        <topology evidence="1">Multi-pass membrane protein</topology>
    </subcellularLocation>
</comment>
<feature type="region of interest" description="Disordered" evidence="7">
    <location>
        <begin position="1"/>
        <end position="22"/>
    </location>
</feature>
<dbReference type="InterPro" id="IPR018383">
    <property type="entry name" value="UPF0324_pro"/>
</dbReference>
<protein>
    <submittedName>
        <fullName evidence="9">YeiH family protein</fullName>
    </submittedName>
</protein>
<evidence type="ECO:0000256" key="2">
    <source>
        <dbReference type="ARBA" id="ARBA00007977"/>
    </source>
</evidence>
<dbReference type="RefSeq" id="WP_378479472.1">
    <property type="nucleotide sequence ID" value="NZ_JBHUIW010000026.1"/>
</dbReference>
<keyword evidence="6 8" id="KW-0472">Membrane</keyword>
<feature type="transmembrane region" description="Helical" evidence="8">
    <location>
        <begin position="36"/>
        <end position="53"/>
    </location>
</feature>
<gene>
    <name evidence="9" type="ORF">ACFSOX_19425</name>
</gene>
<feature type="transmembrane region" description="Helical" evidence="8">
    <location>
        <begin position="151"/>
        <end position="171"/>
    </location>
</feature>
<comment type="similarity">
    <text evidence="2">Belongs to the UPF0324 family.</text>
</comment>
<feature type="transmembrane region" description="Helical" evidence="8">
    <location>
        <begin position="310"/>
        <end position="329"/>
    </location>
</feature>
<name>A0ABW5AQ90_9BRAD</name>
<keyword evidence="10" id="KW-1185">Reference proteome</keyword>